<feature type="compositionally biased region" description="Basic and acidic residues" evidence="1">
    <location>
        <begin position="31"/>
        <end position="42"/>
    </location>
</feature>
<proteinExistence type="predicted"/>
<gene>
    <name evidence="3" type="ORF">EDD36DRAFT_468415</name>
</gene>
<feature type="transmembrane region" description="Helical" evidence="2">
    <location>
        <begin position="135"/>
        <end position="157"/>
    </location>
</feature>
<dbReference type="Proteomes" id="UP001203852">
    <property type="component" value="Unassembled WGS sequence"/>
</dbReference>
<dbReference type="EMBL" id="MU404360">
    <property type="protein sequence ID" value="KAI1609487.1"/>
    <property type="molecule type" value="Genomic_DNA"/>
</dbReference>
<protein>
    <submittedName>
        <fullName evidence="3">Uncharacterized protein</fullName>
    </submittedName>
</protein>
<keyword evidence="2" id="KW-0472">Membrane</keyword>
<feature type="transmembrane region" description="Helical" evidence="2">
    <location>
        <begin position="87"/>
        <end position="108"/>
    </location>
</feature>
<evidence type="ECO:0000256" key="1">
    <source>
        <dbReference type="SAM" id="MobiDB-lite"/>
    </source>
</evidence>
<feature type="region of interest" description="Disordered" evidence="1">
    <location>
        <begin position="1"/>
        <end position="45"/>
    </location>
</feature>
<keyword evidence="2" id="KW-1133">Transmembrane helix</keyword>
<dbReference type="AlphaFoldDB" id="A0AAN6I9D6"/>
<organism evidence="3 4">
    <name type="scientific">Exophiala viscosa</name>
    <dbReference type="NCBI Taxonomy" id="2486360"/>
    <lineage>
        <taxon>Eukaryota</taxon>
        <taxon>Fungi</taxon>
        <taxon>Dikarya</taxon>
        <taxon>Ascomycota</taxon>
        <taxon>Pezizomycotina</taxon>
        <taxon>Eurotiomycetes</taxon>
        <taxon>Chaetothyriomycetidae</taxon>
        <taxon>Chaetothyriales</taxon>
        <taxon>Herpotrichiellaceae</taxon>
        <taxon>Exophiala</taxon>
    </lineage>
</organism>
<keyword evidence="4" id="KW-1185">Reference proteome</keyword>
<comment type="caution">
    <text evidence="3">The sequence shown here is derived from an EMBL/GenBank/DDBJ whole genome shotgun (WGS) entry which is preliminary data.</text>
</comment>
<name>A0AAN6I9D6_9EURO</name>
<evidence type="ECO:0000313" key="3">
    <source>
        <dbReference type="EMBL" id="KAI1609487.1"/>
    </source>
</evidence>
<sequence>MGIEIEINSTSRPASFQEKKSSQDDNGTSRTESRSSTRKEPVDNASALKTSIPSPLLTSSLHSRNSATSAEESAYLKKARLLWWTRFTLVVLVIATSTAAIGCAGHVLHDYNVTSFGRHQYLPLWPTTIDIRPTLGILIPATIIVATSLVYLVLSLIPTPYSRALMYNVVFTGVSVVGVVLCLFAIPFNTLRTDPSTHHQRDSLQSWTCKFSDGAAKFNSDALALQIPVYLSSGVPIPAGFKRLCMESKVSLGLIVAVFVLEIASCVVGGVGMMLEKKMHDARKARYANNEKDEDEIPGTSRPFLG</sequence>
<feature type="region of interest" description="Disordered" evidence="1">
    <location>
        <begin position="286"/>
        <end position="306"/>
    </location>
</feature>
<evidence type="ECO:0000256" key="2">
    <source>
        <dbReference type="SAM" id="Phobius"/>
    </source>
</evidence>
<reference evidence="3" key="1">
    <citation type="journal article" date="2022" name="bioRxiv">
        <title>Deciphering the potential niche of two novel black yeast fungi from a biological soil crust based on their genomes, phenotypes, and melanin regulation.</title>
        <authorList>
            <consortium name="DOE Joint Genome Institute"/>
            <person name="Carr E.C."/>
            <person name="Barton Q."/>
            <person name="Grambo S."/>
            <person name="Sullivan M."/>
            <person name="Renfro C.M."/>
            <person name="Kuo A."/>
            <person name="Pangilinan J."/>
            <person name="Lipzen A."/>
            <person name="Keymanesh K."/>
            <person name="Savage E."/>
            <person name="Barry K."/>
            <person name="Grigoriev I.V."/>
            <person name="Riekhof W.R."/>
            <person name="Harris S.S."/>
        </authorList>
    </citation>
    <scope>NUCLEOTIDE SEQUENCE</scope>
    <source>
        <strain evidence="3">JF 03-4F</strain>
    </source>
</reference>
<evidence type="ECO:0000313" key="4">
    <source>
        <dbReference type="Proteomes" id="UP001203852"/>
    </source>
</evidence>
<feature type="transmembrane region" description="Helical" evidence="2">
    <location>
        <begin position="252"/>
        <end position="275"/>
    </location>
</feature>
<keyword evidence="2" id="KW-0812">Transmembrane</keyword>
<accession>A0AAN6I9D6</accession>
<feature type="transmembrane region" description="Helical" evidence="2">
    <location>
        <begin position="164"/>
        <end position="186"/>
    </location>
</feature>